<dbReference type="InterPro" id="IPR027417">
    <property type="entry name" value="P-loop_NTPase"/>
</dbReference>
<feature type="transmembrane region" description="Helical" evidence="2">
    <location>
        <begin position="80"/>
        <end position="100"/>
    </location>
</feature>
<organism evidence="4 5">
    <name type="scientific">Geodermatophilus saharensis</name>
    <dbReference type="NCBI Taxonomy" id="1137994"/>
    <lineage>
        <taxon>Bacteria</taxon>
        <taxon>Bacillati</taxon>
        <taxon>Actinomycetota</taxon>
        <taxon>Actinomycetes</taxon>
        <taxon>Geodermatophilales</taxon>
        <taxon>Geodermatophilaceae</taxon>
        <taxon>Geodermatophilus</taxon>
    </lineage>
</organism>
<evidence type="ECO:0000259" key="3">
    <source>
        <dbReference type="Pfam" id="PF05729"/>
    </source>
</evidence>
<dbReference type="EMBL" id="FZOH01000009">
    <property type="protein sequence ID" value="SNS85860.1"/>
    <property type="molecule type" value="Genomic_DNA"/>
</dbReference>
<accession>A0A239HWU6</accession>
<dbReference type="AlphaFoldDB" id="A0A239HWU6"/>
<feature type="compositionally biased region" description="Basic and acidic residues" evidence="1">
    <location>
        <begin position="791"/>
        <end position="801"/>
    </location>
</feature>
<feature type="domain" description="NACHT" evidence="3">
    <location>
        <begin position="151"/>
        <end position="294"/>
    </location>
</feature>
<keyword evidence="2" id="KW-1133">Transmembrane helix</keyword>
<dbReference type="InterPro" id="IPR007111">
    <property type="entry name" value="NACHT_NTPase"/>
</dbReference>
<name>A0A239HWU6_9ACTN</name>
<dbReference type="RefSeq" id="WP_089405707.1">
    <property type="nucleotide sequence ID" value="NZ_FZOH01000009.1"/>
</dbReference>
<keyword evidence="2" id="KW-0472">Membrane</keyword>
<sequence>MEKARTTPDEVGIGRPRRWWSRWSALLFRAFVCVLGAALLLWLARAISALSNDGTDFFGWNLDKACADRGLSCGALTGFVLPWLSLALVTALFLIGRLWLVPRQRRKRSIDAPHEIVPTAGAIAGEVVGRDELCKVLMDSVHMRDGRRPQLLMGGVGTGKTAVLVQLAQMLARHKATPVAIRLRDVKKDFRFSDEAREQFLSQVHGRLLSSAEGDRIWQYLRQDDRVVVLADGLEEALSQDEHRDDHIRIALTRAKEEKLPLVIASRPHDSLRGMDASILELEPMSEEAALQYLGSGDVQGDPRRVDWIVETAGVAEAPLYLRIAHELNKERLLSHLVSDDDEPDGTVNTRQLDRSALRRNLLDTWNSALIRGRLYGHLPLTRDQRRATVTFVAALACAGLQQDRLEVGYREALVLGTDGERVAVDHIPPGADHWLTDLFAIPGLTAWVRATLPPLEDLGGQVTTRLAATWGTQLGLLEVRGETVRFQHSVLQAYLGSLALEELLKDPRNRDAFLTPAFEGHGRPGRELLIALVLLSRHSAAKRLAGGVSASAMEAREIEAAGLGRLVGYLEAQADRHAFDSKGLDILAAALEIDAVLPADARRQKHLAWTAAQRWASVRATDLRTLEEAKLGFIYRFGEALREVDRLTKAAHPQMLPKPAPPMEGEDHPHRADVRQAYRELFRIGFEEPASYPVRHAVAQELGAGGVTAFLALRPDFQEAIEALDTGAWQRNEVVWRKIVMSAWLAPLFLGATRKESLSGGGERVEQLTPTENLARWMGRVGRPEVRDRWQAAGGRDGEPRVQSGPRRAVAPAVETSDGEALGERALDRPVHDPEAVHHENPGSPWPGSRWRPAELPVSIEVALAQGFKYAANRRERHPRAQAEGRGDLAENALELLKRSGFWFSQLTLLQALGLWALPDEPEGRGGGKRIPGPSTRDVDGSDIRARVHHWVDVAGSLRDEGREPRDQGSAPRTHRFVVEAGELVIRALRSSRPERFMWIDEHGVTSKIGASAINRAELRKHHLWIPPSVGWSALHPRAQQLVADILILMNLADRGDDPRRREARLARANRRDLPPCITKDRKRLDPNREIGVAEGSQPGKTCPGECDFDLCPYPPKGEVNYHAELTEAFCRRQQTLLGYGFRRRRRPWQAMLPGDLTDFWGEMARRARR</sequence>
<gene>
    <name evidence="4" type="ORF">SAMN04488107_4066</name>
</gene>
<protein>
    <recommendedName>
        <fullName evidence="3">NACHT domain-containing protein</fullName>
    </recommendedName>
</protein>
<evidence type="ECO:0000313" key="4">
    <source>
        <dbReference type="EMBL" id="SNS85860.1"/>
    </source>
</evidence>
<feature type="transmembrane region" description="Helical" evidence="2">
    <location>
        <begin position="151"/>
        <end position="172"/>
    </location>
</feature>
<proteinExistence type="predicted"/>
<evidence type="ECO:0000256" key="2">
    <source>
        <dbReference type="SAM" id="Phobius"/>
    </source>
</evidence>
<dbReference type="Gene3D" id="3.40.50.300">
    <property type="entry name" value="P-loop containing nucleotide triphosphate hydrolases"/>
    <property type="match status" value="1"/>
</dbReference>
<dbReference type="Proteomes" id="UP000198386">
    <property type="component" value="Unassembled WGS sequence"/>
</dbReference>
<keyword evidence="2" id="KW-0812">Transmembrane</keyword>
<evidence type="ECO:0000256" key="1">
    <source>
        <dbReference type="SAM" id="MobiDB-lite"/>
    </source>
</evidence>
<dbReference type="Pfam" id="PF05729">
    <property type="entry name" value="NACHT"/>
    <property type="match status" value="1"/>
</dbReference>
<feature type="transmembrane region" description="Helical" evidence="2">
    <location>
        <begin position="26"/>
        <end position="44"/>
    </location>
</feature>
<evidence type="ECO:0000313" key="5">
    <source>
        <dbReference type="Proteomes" id="UP000198386"/>
    </source>
</evidence>
<keyword evidence="5" id="KW-1185">Reference proteome</keyword>
<dbReference type="OrthoDB" id="3544511at2"/>
<dbReference type="SUPFAM" id="SSF52540">
    <property type="entry name" value="P-loop containing nucleoside triphosphate hydrolases"/>
    <property type="match status" value="1"/>
</dbReference>
<reference evidence="5" key="1">
    <citation type="submission" date="2017-06" db="EMBL/GenBank/DDBJ databases">
        <authorList>
            <person name="Varghese N."/>
            <person name="Submissions S."/>
        </authorList>
    </citation>
    <scope>NUCLEOTIDE SEQUENCE [LARGE SCALE GENOMIC DNA]</scope>
    <source>
        <strain evidence="5">DSM 45423</strain>
    </source>
</reference>
<feature type="region of interest" description="Disordered" evidence="1">
    <location>
        <begin position="791"/>
        <end position="824"/>
    </location>
</feature>